<organism evidence="2 3">
    <name type="scientific">Vespula squamosa</name>
    <name type="common">Southern yellow jacket</name>
    <name type="synonym">Wasp</name>
    <dbReference type="NCBI Taxonomy" id="30214"/>
    <lineage>
        <taxon>Eukaryota</taxon>
        <taxon>Metazoa</taxon>
        <taxon>Ecdysozoa</taxon>
        <taxon>Arthropoda</taxon>
        <taxon>Hexapoda</taxon>
        <taxon>Insecta</taxon>
        <taxon>Pterygota</taxon>
        <taxon>Neoptera</taxon>
        <taxon>Endopterygota</taxon>
        <taxon>Hymenoptera</taxon>
        <taxon>Apocrita</taxon>
        <taxon>Aculeata</taxon>
        <taxon>Vespoidea</taxon>
        <taxon>Vespidae</taxon>
        <taxon>Vespinae</taxon>
        <taxon>Vespula</taxon>
    </lineage>
</organism>
<sequence length="105" mass="11995">MKLVLKIIAFSLILAGHFGSLNIETRYFKIEFSISLSQLSLQSIKLVISHCNLFFNNARFPDQSVSALDILNIKQCLKQTFKGEYLFLAYPRILSLLRINVTNKA</sequence>
<evidence type="ECO:0000313" key="3">
    <source>
        <dbReference type="Proteomes" id="UP001607302"/>
    </source>
</evidence>
<protein>
    <submittedName>
        <fullName evidence="2">Uncharacterized protein</fullName>
    </submittedName>
</protein>
<reference evidence="2 3" key="1">
    <citation type="journal article" date="2024" name="Ann. Entomol. Soc. Am.">
        <title>Genomic analyses of the southern and eastern yellowjacket wasps (Hymenoptera: Vespidae) reveal evolutionary signatures of social life.</title>
        <authorList>
            <person name="Catto M.A."/>
            <person name="Caine P.B."/>
            <person name="Orr S.E."/>
            <person name="Hunt B.G."/>
            <person name="Goodisman M.A.D."/>
        </authorList>
    </citation>
    <scope>NUCLEOTIDE SEQUENCE [LARGE SCALE GENOMIC DNA]</scope>
    <source>
        <strain evidence="2">233</strain>
        <tissue evidence="2">Head and thorax</tissue>
    </source>
</reference>
<name>A0ABD2BXK9_VESSQ</name>
<dbReference type="EMBL" id="JAUDFV010000039">
    <property type="protein sequence ID" value="KAL2736983.1"/>
    <property type="molecule type" value="Genomic_DNA"/>
</dbReference>
<dbReference type="AlphaFoldDB" id="A0ABD2BXK9"/>
<dbReference type="Proteomes" id="UP001607302">
    <property type="component" value="Unassembled WGS sequence"/>
</dbReference>
<accession>A0ABD2BXK9</accession>
<proteinExistence type="predicted"/>
<keyword evidence="1" id="KW-0732">Signal</keyword>
<evidence type="ECO:0000256" key="1">
    <source>
        <dbReference type="SAM" id="SignalP"/>
    </source>
</evidence>
<keyword evidence="3" id="KW-1185">Reference proteome</keyword>
<feature type="signal peptide" evidence="1">
    <location>
        <begin position="1"/>
        <end position="15"/>
    </location>
</feature>
<comment type="caution">
    <text evidence="2">The sequence shown here is derived from an EMBL/GenBank/DDBJ whole genome shotgun (WGS) entry which is preliminary data.</text>
</comment>
<gene>
    <name evidence="2" type="ORF">V1478_002236</name>
</gene>
<feature type="chain" id="PRO_5044865177" evidence="1">
    <location>
        <begin position="16"/>
        <end position="105"/>
    </location>
</feature>
<evidence type="ECO:0000313" key="2">
    <source>
        <dbReference type="EMBL" id="KAL2736983.1"/>
    </source>
</evidence>